<sequence>MISNKNIRVGLICNTDISAALAGQLAAENKLAGIAVLDHNASYFKQIFAGTGIREESIQVIDTVSWKEQLADWFLAIQADTALVFAFPYRIPQHILDLLPLGIYNIHPGTLPKYSGADPLFWQIKNQEQQFAISIHKMTVAIDKGPLVIESFINLHPSENYGLLCSRLRMEAVSATQQWYTALQKDALVFREQDNTPEVYFDRKPSAEDFRIKWTDQPASAIRALTLACNPKYGGATSYYGTQEIRILEAELISLDQSGTHLPGEIVYADGLYGVIVACKNGEYLRILTVSMQEGYFSGSKLFTMGLIKGQQLN</sequence>
<evidence type="ECO:0000313" key="7">
    <source>
        <dbReference type="Proteomes" id="UP000254893"/>
    </source>
</evidence>
<keyword evidence="3" id="KW-0648">Protein biosynthesis</keyword>
<feature type="domain" description="Formyl transferase N-terminal" evidence="4">
    <location>
        <begin position="66"/>
        <end position="172"/>
    </location>
</feature>
<proteinExistence type="inferred from homology"/>
<dbReference type="PANTHER" id="PTHR11138">
    <property type="entry name" value="METHIONYL-TRNA FORMYLTRANSFERASE"/>
    <property type="match status" value="1"/>
</dbReference>
<dbReference type="Gene3D" id="3.40.50.12230">
    <property type="match status" value="1"/>
</dbReference>
<dbReference type="InterPro" id="IPR036477">
    <property type="entry name" value="Formyl_transf_N_sf"/>
</dbReference>
<dbReference type="EMBL" id="UGYW01000002">
    <property type="protein sequence ID" value="SUJ01358.1"/>
    <property type="molecule type" value="Genomic_DNA"/>
</dbReference>
<evidence type="ECO:0000313" key="6">
    <source>
        <dbReference type="EMBL" id="SUJ01358.1"/>
    </source>
</evidence>
<organism evidence="6 7">
    <name type="scientific">Sphingobacterium spiritivorum</name>
    <name type="common">Flavobacterium spiritivorum</name>
    <dbReference type="NCBI Taxonomy" id="258"/>
    <lineage>
        <taxon>Bacteria</taxon>
        <taxon>Pseudomonadati</taxon>
        <taxon>Bacteroidota</taxon>
        <taxon>Sphingobacteriia</taxon>
        <taxon>Sphingobacteriales</taxon>
        <taxon>Sphingobacteriaceae</taxon>
        <taxon>Sphingobacterium</taxon>
    </lineage>
</organism>
<dbReference type="InterPro" id="IPR005793">
    <property type="entry name" value="Formyl_trans_C"/>
</dbReference>
<dbReference type="RefSeq" id="WP_115169165.1">
    <property type="nucleotide sequence ID" value="NZ_UGYW01000002.1"/>
</dbReference>
<dbReference type="SUPFAM" id="SSF53328">
    <property type="entry name" value="Formyltransferase"/>
    <property type="match status" value="1"/>
</dbReference>
<dbReference type="InterPro" id="IPR002376">
    <property type="entry name" value="Formyl_transf_N"/>
</dbReference>
<dbReference type="InterPro" id="IPR044135">
    <property type="entry name" value="Met-tRNA-FMT_C"/>
</dbReference>
<protein>
    <submittedName>
        <fullName evidence="6">Polymyxin resistance protein PmrI</fullName>
    </submittedName>
</protein>
<reference evidence="6 7" key="1">
    <citation type="submission" date="2018-06" db="EMBL/GenBank/DDBJ databases">
        <authorList>
            <consortium name="Pathogen Informatics"/>
            <person name="Doyle S."/>
        </authorList>
    </citation>
    <scope>NUCLEOTIDE SEQUENCE [LARGE SCALE GENOMIC DNA]</scope>
    <source>
        <strain evidence="6 7">NCTC11388</strain>
    </source>
</reference>
<dbReference type="SUPFAM" id="SSF50486">
    <property type="entry name" value="FMT C-terminal domain-like"/>
    <property type="match status" value="1"/>
</dbReference>
<dbReference type="PANTHER" id="PTHR11138:SF5">
    <property type="entry name" value="METHIONYL-TRNA FORMYLTRANSFERASE, MITOCHONDRIAL"/>
    <property type="match status" value="1"/>
</dbReference>
<dbReference type="InterPro" id="IPR011034">
    <property type="entry name" value="Formyl_transferase-like_C_sf"/>
</dbReference>
<evidence type="ECO:0000256" key="1">
    <source>
        <dbReference type="ARBA" id="ARBA00010699"/>
    </source>
</evidence>
<accession>A0A380BH53</accession>
<gene>
    <name evidence="6" type="primary">arnA_1</name>
    <name evidence="6" type="ORF">NCTC11388_00762</name>
</gene>
<keyword evidence="2" id="KW-0808">Transferase</keyword>
<dbReference type="Pfam" id="PF00551">
    <property type="entry name" value="Formyl_trans_N"/>
    <property type="match status" value="1"/>
</dbReference>
<dbReference type="GO" id="GO:0005829">
    <property type="term" value="C:cytosol"/>
    <property type="evidence" value="ECO:0007669"/>
    <property type="project" value="TreeGrafter"/>
</dbReference>
<dbReference type="CDD" id="cd08704">
    <property type="entry name" value="Met_tRNA_FMT_C"/>
    <property type="match status" value="1"/>
</dbReference>
<dbReference type="Proteomes" id="UP000254893">
    <property type="component" value="Unassembled WGS sequence"/>
</dbReference>
<evidence type="ECO:0000259" key="5">
    <source>
        <dbReference type="Pfam" id="PF02911"/>
    </source>
</evidence>
<comment type="similarity">
    <text evidence="1">Belongs to the Fmt family.</text>
</comment>
<dbReference type="AlphaFoldDB" id="A0A380BH53"/>
<name>A0A380BH53_SPHSI</name>
<evidence type="ECO:0000259" key="4">
    <source>
        <dbReference type="Pfam" id="PF00551"/>
    </source>
</evidence>
<dbReference type="GO" id="GO:0004479">
    <property type="term" value="F:methionyl-tRNA formyltransferase activity"/>
    <property type="evidence" value="ECO:0007669"/>
    <property type="project" value="TreeGrafter"/>
</dbReference>
<feature type="domain" description="Formyl transferase C-terminal" evidence="5">
    <location>
        <begin position="206"/>
        <end position="294"/>
    </location>
</feature>
<evidence type="ECO:0000256" key="2">
    <source>
        <dbReference type="ARBA" id="ARBA00022679"/>
    </source>
</evidence>
<dbReference type="Pfam" id="PF02911">
    <property type="entry name" value="Formyl_trans_C"/>
    <property type="match status" value="1"/>
</dbReference>
<dbReference type="CDD" id="cd08823">
    <property type="entry name" value="FMT_core_like_5"/>
    <property type="match status" value="1"/>
</dbReference>
<evidence type="ECO:0000256" key="3">
    <source>
        <dbReference type="ARBA" id="ARBA00022917"/>
    </source>
</evidence>